<feature type="compositionally biased region" description="Basic and acidic residues" evidence="1">
    <location>
        <begin position="59"/>
        <end position="81"/>
    </location>
</feature>
<dbReference type="NCBIfam" id="NF042930">
    <property type="entry name" value="EF0163_fam"/>
    <property type="match status" value="1"/>
</dbReference>
<feature type="chain" id="PRO_5039201849" description="Lipoprotein" evidence="2">
    <location>
        <begin position="21"/>
        <end position="183"/>
    </location>
</feature>
<dbReference type="Proteomes" id="UP000321830">
    <property type="component" value="Unassembled WGS sequence"/>
</dbReference>
<comment type="caution">
    <text evidence="3">The sequence shown here is derived from an EMBL/GenBank/DDBJ whole genome shotgun (WGS) entry which is preliminary data.</text>
</comment>
<dbReference type="PROSITE" id="PS51257">
    <property type="entry name" value="PROKAR_LIPOPROTEIN"/>
    <property type="match status" value="1"/>
</dbReference>
<organism evidence="3 4">
    <name type="scientific">Enterococcus villorum</name>
    <dbReference type="NCBI Taxonomy" id="112904"/>
    <lineage>
        <taxon>Bacteria</taxon>
        <taxon>Bacillati</taxon>
        <taxon>Bacillota</taxon>
        <taxon>Bacilli</taxon>
        <taxon>Lactobacillales</taxon>
        <taxon>Enterococcaceae</taxon>
        <taxon>Enterococcus</taxon>
    </lineage>
</organism>
<dbReference type="EMBL" id="BJWF01000002">
    <property type="protein sequence ID" value="GEL90963.1"/>
    <property type="molecule type" value="Genomic_DNA"/>
</dbReference>
<evidence type="ECO:0000256" key="2">
    <source>
        <dbReference type="SAM" id="SignalP"/>
    </source>
</evidence>
<accession>A0A511IZZ6</accession>
<keyword evidence="2" id="KW-0732">Signal</keyword>
<evidence type="ECO:0000256" key="1">
    <source>
        <dbReference type="SAM" id="MobiDB-lite"/>
    </source>
</evidence>
<dbReference type="RefSeq" id="WP_010752072.1">
    <property type="nucleotide sequence ID" value="NZ_BJWF01000002.1"/>
</dbReference>
<dbReference type="InterPro" id="IPR049982">
    <property type="entry name" value="EF0163-like"/>
</dbReference>
<evidence type="ECO:0008006" key="5">
    <source>
        <dbReference type="Google" id="ProtNLM"/>
    </source>
</evidence>
<sequence length="183" mass="20930">MKKKVFLFVGFLCLTFFVGACGQQETRQETITTEESRPIMRSIETDTTKTTKVNTKTVESTDQKEKTEEKQSTEQTKEKEDNTVLLQKYGEAYANFRDLNHRNEKLKDLMTEECIKMNGIDVKTGNALGSEGKVTSIYQNDQEEYAVLLDCIQNGSPIRILLLAKVEDGKIAEMTYNTLKQEY</sequence>
<evidence type="ECO:0000313" key="3">
    <source>
        <dbReference type="EMBL" id="GEL90963.1"/>
    </source>
</evidence>
<gene>
    <name evidence="3" type="ORF">EVI01_03000</name>
</gene>
<protein>
    <recommendedName>
        <fullName evidence="5">Lipoprotein</fullName>
    </recommendedName>
</protein>
<feature type="region of interest" description="Disordered" evidence="1">
    <location>
        <begin position="29"/>
        <end position="81"/>
    </location>
</feature>
<feature type="compositionally biased region" description="Basic and acidic residues" evidence="1">
    <location>
        <begin position="34"/>
        <end position="49"/>
    </location>
</feature>
<name>A0A511IZZ6_9ENTE</name>
<proteinExistence type="predicted"/>
<dbReference type="AlphaFoldDB" id="A0A511IZZ6"/>
<reference evidence="3 4" key="1">
    <citation type="submission" date="2019-07" db="EMBL/GenBank/DDBJ databases">
        <title>Whole genome shotgun sequence of Enterococcus villorum NBRC 100699.</title>
        <authorList>
            <person name="Hosoyama A."/>
            <person name="Uohara A."/>
            <person name="Ohji S."/>
            <person name="Ichikawa N."/>
        </authorList>
    </citation>
    <scope>NUCLEOTIDE SEQUENCE [LARGE SCALE GENOMIC DNA]</scope>
    <source>
        <strain evidence="3 4">NBRC 100699</strain>
    </source>
</reference>
<feature type="signal peptide" evidence="2">
    <location>
        <begin position="1"/>
        <end position="20"/>
    </location>
</feature>
<evidence type="ECO:0000313" key="4">
    <source>
        <dbReference type="Proteomes" id="UP000321830"/>
    </source>
</evidence>